<dbReference type="eggNOG" id="ENOG502RC3A">
    <property type="taxonomic scope" value="Eukaryota"/>
</dbReference>
<gene>
    <name evidence="1" type="ORF">CL6EHI_044600</name>
</gene>
<dbReference type="VEuPathDB" id="AmoebaDB:EHI7A_171610"/>
<proteinExistence type="predicted"/>
<comment type="caution">
    <text evidence="1">The sequence shown here is derived from an EMBL/GenBank/DDBJ whole genome shotgun (WGS) entry which is preliminary data.</text>
</comment>
<reference evidence="1 2" key="1">
    <citation type="submission" date="2016-05" db="EMBL/GenBank/DDBJ databases">
        <title>First whole genome sequencing of Entamoeba histolytica HM1:IMSS-clone-6.</title>
        <authorList>
            <person name="Mukherjee Avik.K."/>
            <person name="Izumyama S."/>
            <person name="Nakada-Tsukui K."/>
            <person name="Nozaki T."/>
        </authorList>
    </citation>
    <scope>NUCLEOTIDE SEQUENCE [LARGE SCALE GENOMIC DNA]</scope>
    <source>
        <strain evidence="1 2">HM1:IMSS clone 6</strain>
    </source>
</reference>
<organism evidence="1 2">
    <name type="scientific">Entamoeba histolytica</name>
    <dbReference type="NCBI Taxonomy" id="5759"/>
    <lineage>
        <taxon>Eukaryota</taxon>
        <taxon>Amoebozoa</taxon>
        <taxon>Evosea</taxon>
        <taxon>Archamoebae</taxon>
        <taxon>Mastigamoebida</taxon>
        <taxon>Entamoebidae</taxon>
        <taxon>Entamoeba</taxon>
    </lineage>
</organism>
<dbReference type="EMBL" id="BDEQ01000001">
    <property type="protein sequence ID" value="GAT91757.1"/>
    <property type="molecule type" value="Genomic_DNA"/>
</dbReference>
<dbReference type="VEuPathDB" id="AmoebaDB:KM1_267880"/>
<dbReference type="VEuPathDB" id="AmoebaDB:EHI5A_204720"/>
<sequence length="220" mass="25965">MENYIIEYLMREVDDIKELNPIQIIKREYKIAKVMMNERRKNKLECCQAGNNGLLVFGYCTCKDTELLVLYNKTIIKLKIPIGIGEFSRFVQVKERGILTIELRKKDILIVGIQNICLERYWGISFANWISGRIEIHFANRVLEDCWISLWLRSIDNELLFIKKKRMMVGVKVSCFDGKTLKKGMYCLRLHVKQFFETELVKEIYINSPYISSYDVVVNN</sequence>
<name>A0A175JDT8_ENTHI</name>
<dbReference type="VEuPathDB" id="AmoebaDB:EHI8A_199810"/>
<evidence type="ECO:0000313" key="2">
    <source>
        <dbReference type="Proteomes" id="UP000078387"/>
    </source>
</evidence>
<evidence type="ECO:0000313" key="1">
    <source>
        <dbReference type="EMBL" id="GAT91757.1"/>
    </source>
</evidence>
<protein>
    <submittedName>
        <fullName evidence="1">Uncharacterized protein</fullName>
    </submittedName>
</protein>
<accession>A0A175JDT8</accession>
<dbReference type="Proteomes" id="UP000078387">
    <property type="component" value="Unassembled WGS sequence"/>
</dbReference>
<dbReference type="AlphaFoldDB" id="A0A175JDT8"/>
<dbReference type="VEuPathDB" id="AmoebaDB:EHI_044600"/>